<sequence length="142" mass="15418">MLKDDIKKAKIDAMKAHDKNASGVLGVVLNKVMLAEIELRAKGAELKDSDVIAVLQKAEKELQDERQGFEKAGRAESVAALDAQIAIVKGFLPQMMSADEIAAVINSLPDKSVPVVMKHFKAEYAGKCDMRLVSEVLKKING</sequence>
<dbReference type="PANTHER" id="PTHR28055:SF1">
    <property type="entry name" value="ALTERED INHERITANCE OF MITOCHONDRIA PROTEIN 41, MITOCHONDRIAL"/>
    <property type="match status" value="1"/>
</dbReference>
<name>A0A9D1MIY4_9FIRM</name>
<comment type="caution">
    <text evidence="1">The sequence shown here is derived from an EMBL/GenBank/DDBJ whole genome shotgun (WGS) entry which is preliminary data.</text>
</comment>
<dbReference type="PANTHER" id="PTHR28055">
    <property type="entry name" value="ALTERED INHERITANCE OF MITOCHONDRIA PROTEIN 41, MITOCHONDRIAL"/>
    <property type="match status" value="1"/>
</dbReference>
<dbReference type="InterPro" id="IPR023168">
    <property type="entry name" value="GatB_Yqey_C_2"/>
</dbReference>
<reference evidence="1" key="1">
    <citation type="submission" date="2020-10" db="EMBL/GenBank/DDBJ databases">
        <authorList>
            <person name="Gilroy R."/>
        </authorList>
    </citation>
    <scope>NUCLEOTIDE SEQUENCE</scope>
    <source>
        <strain evidence="1">18911</strain>
    </source>
</reference>
<dbReference type="GO" id="GO:0016884">
    <property type="term" value="F:carbon-nitrogen ligase activity, with glutamine as amido-N-donor"/>
    <property type="evidence" value="ECO:0007669"/>
    <property type="project" value="InterPro"/>
</dbReference>
<evidence type="ECO:0000313" key="2">
    <source>
        <dbReference type="Proteomes" id="UP000824094"/>
    </source>
</evidence>
<dbReference type="Pfam" id="PF09424">
    <property type="entry name" value="YqeY"/>
    <property type="match status" value="1"/>
</dbReference>
<dbReference type="InterPro" id="IPR003789">
    <property type="entry name" value="Asn/Gln_tRNA_amidoTrase-B-like"/>
</dbReference>
<evidence type="ECO:0000313" key="1">
    <source>
        <dbReference type="EMBL" id="HIU60884.1"/>
    </source>
</evidence>
<dbReference type="Proteomes" id="UP000824094">
    <property type="component" value="Unassembled WGS sequence"/>
</dbReference>
<accession>A0A9D1MIY4</accession>
<proteinExistence type="predicted"/>
<dbReference type="InterPro" id="IPR042184">
    <property type="entry name" value="YqeY/Aim41_N"/>
</dbReference>
<dbReference type="EMBL" id="DVNF01000170">
    <property type="protein sequence ID" value="HIU60884.1"/>
    <property type="molecule type" value="Genomic_DNA"/>
</dbReference>
<gene>
    <name evidence="1" type="ORF">IAB05_05790</name>
</gene>
<dbReference type="InterPro" id="IPR019004">
    <property type="entry name" value="YqeY/Aim41"/>
</dbReference>
<dbReference type="SUPFAM" id="SSF89095">
    <property type="entry name" value="GatB/YqeY motif"/>
    <property type="match status" value="1"/>
</dbReference>
<organism evidence="1 2">
    <name type="scientific">Candidatus Stercoripulliclostridium merdigallinarum</name>
    <dbReference type="NCBI Taxonomy" id="2840951"/>
    <lineage>
        <taxon>Bacteria</taxon>
        <taxon>Bacillati</taxon>
        <taxon>Bacillota</taxon>
        <taxon>Clostridia</taxon>
        <taxon>Eubacteriales</taxon>
        <taxon>Candidatus Stercoripulliclostridium</taxon>
    </lineage>
</organism>
<reference evidence="1" key="2">
    <citation type="journal article" date="2021" name="PeerJ">
        <title>Extensive microbial diversity within the chicken gut microbiome revealed by metagenomics and culture.</title>
        <authorList>
            <person name="Gilroy R."/>
            <person name="Ravi A."/>
            <person name="Getino M."/>
            <person name="Pursley I."/>
            <person name="Horton D.L."/>
            <person name="Alikhan N.F."/>
            <person name="Baker D."/>
            <person name="Gharbi K."/>
            <person name="Hall N."/>
            <person name="Watson M."/>
            <person name="Adriaenssens E.M."/>
            <person name="Foster-Nyarko E."/>
            <person name="Jarju S."/>
            <person name="Secka A."/>
            <person name="Antonio M."/>
            <person name="Oren A."/>
            <person name="Chaudhuri R.R."/>
            <person name="La Ragione R."/>
            <person name="Hildebrand F."/>
            <person name="Pallen M.J."/>
        </authorList>
    </citation>
    <scope>NUCLEOTIDE SEQUENCE</scope>
    <source>
        <strain evidence="1">18911</strain>
    </source>
</reference>
<dbReference type="Gene3D" id="1.10.10.410">
    <property type="match status" value="1"/>
</dbReference>
<dbReference type="AlphaFoldDB" id="A0A9D1MIY4"/>
<dbReference type="Gene3D" id="1.10.1510.10">
    <property type="entry name" value="Uncharacterised protein YqeY/AIM41 PF09424, N-terminal domain"/>
    <property type="match status" value="1"/>
</dbReference>
<protein>
    <submittedName>
        <fullName evidence="1">GatB/YqeY domain-containing protein</fullName>
    </submittedName>
</protein>